<feature type="transmembrane region" description="Helical" evidence="1">
    <location>
        <begin position="208"/>
        <end position="227"/>
    </location>
</feature>
<dbReference type="KEGG" id="hhy:Halhy_2882"/>
<feature type="transmembrane region" description="Helical" evidence="1">
    <location>
        <begin position="326"/>
        <end position="344"/>
    </location>
</feature>
<dbReference type="AlphaFoldDB" id="F4L449"/>
<dbReference type="InterPro" id="IPR002656">
    <property type="entry name" value="Acyl_transf_3_dom"/>
</dbReference>
<dbReference type="PANTHER" id="PTHR23028">
    <property type="entry name" value="ACETYLTRANSFERASE"/>
    <property type="match status" value="1"/>
</dbReference>
<dbReference type="Proteomes" id="UP000008461">
    <property type="component" value="Chromosome"/>
</dbReference>
<sequence>MAKRIHLLDSLRGIAAMLVVFHHVFVNNSEKFEDGLRNHTFILVVCRFLSDLNHLAVLFFFVLSGFAIALANRNIDLSTKDGINCYLYRRFRRILPLYWLAIIFTALIGIITGMSWLNSSYSFLNLLGNIFFLQTPIGISNAWFSPFGQNGPLWSLSYEMFFYLFFPIYFFIHISLFKLEQKSVLTYALPISIAISLASLALNQIIFIPFLVFLAQFPVWLGGYYLGQIYSNQVKFDRGIFAPTLGMLFLFFLNLYLNSTTISTLTQAWFIFIIPGYFIHNLSFSQKTAGLKQFNFNTFKSIGDGSYAIYLMHYPLLQLLKKLNCSLSIHFFCIAIFVYAIIRLEKKMASIPFKMFKQNYVP</sequence>
<evidence type="ECO:0000256" key="1">
    <source>
        <dbReference type="SAM" id="Phobius"/>
    </source>
</evidence>
<dbReference type="EMBL" id="CP002691">
    <property type="protein sequence ID" value="AEE50747.1"/>
    <property type="molecule type" value="Genomic_DNA"/>
</dbReference>
<name>F4L449_HALH1</name>
<feature type="transmembrane region" description="Helical" evidence="1">
    <location>
        <begin position="97"/>
        <end position="117"/>
    </location>
</feature>
<protein>
    <submittedName>
        <fullName evidence="3">Acyltransferase 3</fullName>
    </submittedName>
</protein>
<evidence type="ECO:0000313" key="3">
    <source>
        <dbReference type="EMBL" id="AEE50747.1"/>
    </source>
</evidence>
<dbReference type="Pfam" id="PF01757">
    <property type="entry name" value="Acyl_transf_3"/>
    <property type="match status" value="1"/>
</dbReference>
<dbReference type="HOGENOM" id="CLU_005679_14_0_10"/>
<organism evidence="3 4">
    <name type="scientific">Haliscomenobacter hydrossis (strain ATCC 27775 / DSM 1100 / LMG 10767 / O)</name>
    <dbReference type="NCBI Taxonomy" id="760192"/>
    <lineage>
        <taxon>Bacteria</taxon>
        <taxon>Pseudomonadati</taxon>
        <taxon>Bacteroidota</taxon>
        <taxon>Saprospiria</taxon>
        <taxon>Saprospirales</taxon>
        <taxon>Haliscomenobacteraceae</taxon>
        <taxon>Haliscomenobacter</taxon>
    </lineage>
</organism>
<keyword evidence="3" id="KW-0808">Transferase</keyword>
<feature type="transmembrane region" description="Helical" evidence="1">
    <location>
        <begin position="52"/>
        <end position="71"/>
    </location>
</feature>
<dbReference type="InterPro" id="IPR050879">
    <property type="entry name" value="Acyltransferase_3"/>
</dbReference>
<reference evidence="3 4" key="1">
    <citation type="journal article" date="2011" name="Stand. Genomic Sci.">
        <title>Complete genome sequence of Haliscomenobacter hydrossis type strain (O).</title>
        <authorList>
            <consortium name="US DOE Joint Genome Institute (JGI-PGF)"/>
            <person name="Daligault H."/>
            <person name="Lapidus A."/>
            <person name="Zeytun A."/>
            <person name="Nolan M."/>
            <person name="Lucas S."/>
            <person name="Del Rio T.G."/>
            <person name="Tice H."/>
            <person name="Cheng J.F."/>
            <person name="Tapia R."/>
            <person name="Han C."/>
            <person name="Goodwin L."/>
            <person name="Pitluck S."/>
            <person name="Liolios K."/>
            <person name="Pagani I."/>
            <person name="Ivanova N."/>
            <person name="Huntemann M."/>
            <person name="Mavromatis K."/>
            <person name="Mikhailova N."/>
            <person name="Pati A."/>
            <person name="Chen A."/>
            <person name="Palaniappan K."/>
            <person name="Land M."/>
            <person name="Hauser L."/>
            <person name="Brambilla E.M."/>
            <person name="Rohde M."/>
            <person name="Verbarg S."/>
            <person name="Goker M."/>
            <person name="Bristow J."/>
            <person name="Eisen J.A."/>
            <person name="Markowitz V."/>
            <person name="Hugenholtz P."/>
            <person name="Kyrpides N.C."/>
            <person name="Klenk H.P."/>
            <person name="Woyke T."/>
        </authorList>
    </citation>
    <scope>NUCLEOTIDE SEQUENCE [LARGE SCALE GENOMIC DNA]</scope>
    <source>
        <strain evidence="4">ATCC 27775 / DSM 1100 / LMG 10767 / O</strain>
    </source>
</reference>
<feature type="transmembrane region" description="Helical" evidence="1">
    <location>
        <begin position="239"/>
        <end position="256"/>
    </location>
</feature>
<evidence type="ECO:0000259" key="2">
    <source>
        <dbReference type="Pfam" id="PF01757"/>
    </source>
</evidence>
<dbReference type="eggNOG" id="COG1835">
    <property type="taxonomic scope" value="Bacteria"/>
</dbReference>
<keyword evidence="4" id="KW-1185">Reference proteome</keyword>
<dbReference type="STRING" id="760192.Halhy_2882"/>
<feature type="transmembrane region" description="Helical" evidence="1">
    <location>
        <begin position="160"/>
        <end position="177"/>
    </location>
</feature>
<keyword evidence="3" id="KW-0012">Acyltransferase</keyword>
<gene>
    <name evidence="3" type="ordered locus">Halhy_2882</name>
</gene>
<feature type="transmembrane region" description="Helical" evidence="1">
    <location>
        <begin position="262"/>
        <end position="280"/>
    </location>
</feature>
<feature type="domain" description="Acyltransferase 3" evidence="2">
    <location>
        <begin position="8"/>
        <end position="338"/>
    </location>
</feature>
<feature type="transmembrane region" description="Helical" evidence="1">
    <location>
        <begin position="184"/>
        <end position="202"/>
    </location>
</feature>
<keyword evidence="1" id="KW-1133">Transmembrane helix</keyword>
<keyword evidence="1" id="KW-0472">Membrane</keyword>
<reference key="2">
    <citation type="submission" date="2011-04" db="EMBL/GenBank/DDBJ databases">
        <title>Complete sequence of chromosome of Haliscomenobacter hydrossis DSM 1100.</title>
        <authorList>
            <consortium name="US DOE Joint Genome Institute (JGI-PGF)"/>
            <person name="Lucas S."/>
            <person name="Han J."/>
            <person name="Lapidus A."/>
            <person name="Bruce D."/>
            <person name="Goodwin L."/>
            <person name="Pitluck S."/>
            <person name="Peters L."/>
            <person name="Kyrpides N."/>
            <person name="Mavromatis K."/>
            <person name="Ivanova N."/>
            <person name="Ovchinnikova G."/>
            <person name="Pagani I."/>
            <person name="Daligault H."/>
            <person name="Detter J.C."/>
            <person name="Han C."/>
            <person name="Land M."/>
            <person name="Hauser L."/>
            <person name="Markowitz V."/>
            <person name="Cheng J.-F."/>
            <person name="Hugenholtz P."/>
            <person name="Woyke T."/>
            <person name="Wu D."/>
            <person name="Verbarg S."/>
            <person name="Frueling A."/>
            <person name="Brambilla E."/>
            <person name="Klenk H.-P."/>
            <person name="Eisen J.A."/>
        </authorList>
    </citation>
    <scope>NUCLEOTIDE SEQUENCE</scope>
    <source>
        <strain>DSM 1100</strain>
    </source>
</reference>
<dbReference type="GO" id="GO:0016747">
    <property type="term" value="F:acyltransferase activity, transferring groups other than amino-acyl groups"/>
    <property type="evidence" value="ECO:0007669"/>
    <property type="project" value="InterPro"/>
</dbReference>
<dbReference type="RefSeq" id="WP_013765293.1">
    <property type="nucleotide sequence ID" value="NC_015510.1"/>
</dbReference>
<proteinExistence type="predicted"/>
<feature type="transmembrane region" description="Helical" evidence="1">
    <location>
        <begin position="7"/>
        <end position="26"/>
    </location>
</feature>
<dbReference type="OrthoDB" id="9796461at2"/>
<accession>F4L449</accession>
<evidence type="ECO:0000313" key="4">
    <source>
        <dbReference type="Proteomes" id="UP000008461"/>
    </source>
</evidence>
<keyword evidence="1" id="KW-0812">Transmembrane</keyword>